<name>A0A7U4RRC1_9BACT</name>
<keyword evidence="3" id="KW-1185">Reference proteome</keyword>
<evidence type="ECO:0000313" key="2">
    <source>
        <dbReference type="EMBL" id="AKF25753.1"/>
    </source>
</evidence>
<accession>A0A7U4RRC1</accession>
<dbReference type="InterPro" id="IPR012336">
    <property type="entry name" value="Thioredoxin-like_fold"/>
</dbReference>
<reference evidence="3" key="2">
    <citation type="journal article" date="2017" name="Stand. Genomic Sci.">
        <title>Complete genome sequence of the sulfur-oxidizing chemolithoautotrophic Sulfurovum lithotrophicum 42BKTT.</title>
        <authorList>
            <person name="Jeon W."/>
            <person name="Priscilla L."/>
            <person name="Park G."/>
            <person name="Lee H."/>
            <person name="Lee N."/>
            <person name="Lee D."/>
            <person name="Kwon H."/>
            <person name="Ahn I."/>
            <person name="Lee C."/>
            <person name="Lee H."/>
            <person name="Ahn J."/>
        </authorList>
    </citation>
    <scope>NUCLEOTIDE SEQUENCE [LARGE SCALE GENOMIC DNA]</scope>
    <source>
        <strain evidence="3">ATCC BAA-797 / 42BKT</strain>
    </source>
</reference>
<dbReference type="Gene3D" id="3.40.30.10">
    <property type="entry name" value="Glutaredoxin"/>
    <property type="match status" value="1"/>
</dbReference>
<dbReference type="EMBL" id="CP011308">
    <property type="protein sequence ID" value="AKF25753.1"/>
    <property type="molecule type" value="Genomic_DNA"/>
</dbReference>
<dbReference type="Pfam" id="PF13098">
    <property type="entry name" value="Thioredoxin_2"/>
    <property type="match status" value="1"/>
</dbReference>
<protein>
    <recommendedName>
        <fullName evidence="1">Thioredoxin-like fold domain-containing protein</fullName>
    </recommendedName>
</protein>
<gene>
    <name evidence="2" type="ORF">YH65_10405</name>
</gene>
<evidence type="ECO:0000259" key="1">
    <source>
        <dbReference type="Pfam" id="PF13098"/>
    </source>
</evidence>
<organism evidence="2 3">
    <name type="scientific">Sulfurovum lithotrophicum</name>
    <dbReference type="NCBI Taxonomy" id="206403"/>
    <lineage>
        <taxon>Bacteria</taxon>
        <taxon>Pseudomonadati</taxon>
        <taxon>Campylobacterota</taxon>
        <taxon>Epsilonproteobacteria</taxon>
        <taxon>Campylobacterales</taxon>
        <taxon>Sulfurovaceae</taxon>
        <taxon>Sulfurovum</taxon>
    </lineage>
</organism>
<reference evidence="2 3" key="1">
    <citation type="submission" date="2015-04" db="EMBL/GenBank/DDBJ databases">
        <title>Complete genome sequence of Sulfurovum lithotrophicum ATCC BAA-797T.</title>
        <authorList>
            <person name="Ahn J."/>
            <person name="Park G."/>
            <person name="Jeon W."/>
            <person name="Jang Y."/>
            <person name="Jang M."/>
            <person name="Lee H."/>
            <person name="Lee H."/>
        </authorList>
    </citation>
    <scope>NUCLEOTIDE SEQUENCE [LARGE SCALE GENOMIC DNA]</scope>
    <source>
        <strain evidence="3">ATCC BAA-797 / 42BKT</strain>
    </source>
</reference>
<proteinExistence type="predicted"/>
<feature type="domain" description="Thioredoxin-like fold" evidence="1">
    <location>
        <begin position="23"/>
        <end position="126"/>
    </location>
</feature>
<dbReference type="SUPFAM" id="SSF52833">
    <property type="entry name" value="Thioredoxin-like"/>
    <property type="match status" value="1"/>
</dbReference>
<dbReference type="AlphaFoldDB" id="A0A7U4RRC1"/>
<evidence type="ECO:0000313" key="3">
    <source>
        <dbReference type="Proteomes" id="UP000034444"/>
    </source>
</evidence>
<dbReference type="Proteomes" id="UP000034444">
    <property type="component" value="Chromosome"/>
</dbReference>
<dbReference type="InterPro" id="IPR036249">
    <property type="entry name" value="Thioredoxin-like_sf"/>
</dbReference>
<dbReference type="KEGG" id="slh:YH65_10405"/>
<sequence length="138" mass="15884">MLLTVIGIAFANDIDLDQIVHDAKKTNKHILVFLHITGCNYCLKMQEFTFDDEKVEAEIKKDFIFVDINVRDEGIVSFDGLKVSKLKFAKEIGYPMYPSCLFFDQNGELVYDEVGYRDEAKFLDTLHLVSTKAYNDVE</sequence>